<dbReference type="AlphaFoldDB" id="A0A6V8P908"/>
<proteinExistence type="predicted"/>
<dbReference type="Pfam" id="PF12728">
    <property type="entry name" value="HTH_17"/>
    <property type="match status" value="1"/>
</dbReference>
<evidence type="ECO:0000313" key="7">
    <source>
        <dbReference type="Proteomes" id="UP000568877"/>
    </source>
</evidence>
<dbReference type="Gene3D" id="1.25.40.10">
    <property type="entry name" value="Tetratricopeptide repeat domain"/>
    <property type="match status" value="1"/>
</dbReference>
<evidence type="ECO:0000313" key="3">
    <source>
        <dbReference type="EMBL" id="GFP23520.1"/>
    </source>
</evidence>
<comment type="caution">
    <text evidence="4">The sequence shown here is derived from an EMBL/GenBank/DDBJ whole genome shotgun (WGS) entry which is preliminary data.</text>
</comment>
<name>A0A6V8P908_9ACTN</name>
<feature type="domain" description="Helix-turn-helix" evidence="1">
    <location>
        <begin position="7"/>
        <end position="53"/>
    </location>
</feature>
<dbReference type="SUPFAM" id="SSF48452">
    <property type="entry name" value="TPR-like"/>
    <property type="match status" value="1"/>
</dbReference>
<accession>A0A6V8P908</accession>
<sequence>MHSTLALTPEEVAERLGLSLDTTYRLLRERRISAKRVGRRYVVPLEGIASFLETVEEETQESLLHQMISLGDLYLRKAQTEGLKEYYTLAISKYKKAAALAPTDPLPWYQLTRALLLADQESEAKEAFQYLQKAQEVTREYLGKKLEIDSALP</sequence>
<dbReference type="Proteomes" id="UP000569018">
    <property type="component" value="Unassembled WGS sequence"/>
</dbReference>
<keyword evidence="11" id="KW-1185">Reference proteome</keyword>
<protein>
    <recommendedName>
        <fullName evidence="1">Helix-turn-helix domain-containing protein</fullName>
    </recommendedName>
</protein>
<dbReference type="EMBL" id="BLSA01000002">
    <property type="protein sequence ID" value="GFP31729.1"/>
    <property type="molecule type" value="Genomic_DNA"/>
</dbReference>
<dbReference type="EMBL" id="BLRZ01000001">
    <property type="protein sequence ID" value="GFP29135.1"/>
    <property type="molecule type" value="Genomic_DNA"/>
</dbReference>
<evidence type="ECO:0000313" key="5">
    <source>
        <dbReference type="EMBL" id="GFP31729.1"/>
    </source>
</evidence>
<dbReference type="NCBIfam" id="TIGR01764">
    <property type="entry name" value="excise"/>
    <property type="match status" value="1"/>
</dbReference>
<evidence type="ECO:0000313" key="10">
    <source>
        <dbReference type="Proteomes" id="UP000585609"/>
    </source>
</evidence>
<evidence type="ECO:0000313" key="9">
    <source>
        <dbReference type="Proteomes" id="UP000574717"/>
    </source>
</evidence>
<evidence type="ECO:0000313" key="8">
    <source>
        <dbReference type="Proteomes" id="UP000569018"/>
    </source>
</evidence>
<dbReference type="Proteomes" id="UP000588083">
    <property type="component" value="Unassembled WGS sequence"/>
</dbReference>
<dbReference type="Proteomes" id="UP000585609">
    <property type="component" value="Unassembled WGS sequence"/>
</dbReference>
<dbReference type="EMBL" id="BLRU01000009">
    <property type="protein sequence ID" value="GFP18704.1"/>
    <property type="molecule type" value="Genomic_DNA"/>
</dbReference>
<evidence type="ECO:0000259" key="1">
    <source>
        <dbReference type="Pfam" id="PF12728"/>
    </source>
</evidence>
<dbReference type="EMBL" id="BLSD01000003">
    <property type="protein sequence ID" value="GFP38421.1"/>
    <property type="molecule type" value="Genomic_DNA"/>
</dbReference>
<dbReference type="Proteomes" id="UP000574717">
    <property type="component" value="Unassembled WGS sequence"/>
</dbReference>
<dbReference type="GO" id="GO:0003677">
    <property type="term" value="F:DNA binding"/>
    <property type="evidence" value="ECO:0007669"/>
    <property type="project" value="InterPro"/>
</dbReference>
<dbReference type="Proteomes" id="UP000568877">
    <property type="component" value="Unassembled WGS sequence"/>
</dbReference>
<dbReference type="RefSeq" id="WP_176235234.1">
    <property type="nucleotide sequence ID" value="NZ_BLRU01000009.1"/>
</dbReference>
<evidence type="ECO:0000313" key="2">
    <source>
        <dbReference type="EMBL" id="GFP18704.1"/>
    </source>
</evidence>
<gene>
    <name evidence="2" type="ORF">HKBW3S03_00209</name>
    <name evidence="3" type="ORF">HKBW3S09_00987</name>
    <name evidence="4" type="ORF">HKBW3S34_00054</name>
    <name evidence="5" type="ORF">HKBW3S42_00036</name>
    <name evidence="6" type="ORF">HKBW3S47_00122</name>
</gene>
<dbReference type="InterPro" id="IPR011990">
    <property type="entry name" value="TPR-like_helical_dom_sf"/>
</dbReference>
<evidence type="ECO:0000313" key="6">
    <source>
        <dbReference type="EMBL" id="GFP38421.1"/>
    </source>
</evidence>
<organism evidence="4 11">
    <name type="scientific">Candidatus Hakubella thermalkaliphila</name>
    <dbReference type="NCBI Taxonomy" id="2754717"/>
    <lineage>
        <taxon>Bacteria</taxon>
        <taxon>Bacillati</taxon>
        <taxon>Actinomycetota</taxon>
        <taxon>Actinomycetota incertae sedis</taxon>
        <taxon>Candidatus Hakubellales</taxon>
        <taxon>Candidatus Hakubellaceae</taxon>
        <taxon>Candidatus Hakubella</taxon>
    </lineage>
</organism>
<dbReference type="InterPro" id="IPR041657">
    <property type="entry name" value="HTH_17"/>
</dbReference>
<dbReference type="EMBL" id="BLRW01000127">
    <property type="protein sequence ID" value="GFP23520.1"/>
    <property type="molecule type" value="Genomic_DNA"/>
</dbReference>
<reference evidence="7 8" key="1">
    <citation type="journal article" date="2020" name="Front. Microbiol.">
        <title>Single-cell genomics of novel Actinobacteria with the Wood-Ljungdahl pathway discovered in a serpentinizing system.</title>
        <authorList>
            <person name="Merino N."/>
            <person name="Kawai M."/>
            <person name="Boyd E.S."/>
            <person name="Colman D.R."/>
            <person name="McGlynn S.E."/>
            <person name="Nealson K.H."/>
            <person name="Kurokawa K."/>
            <person name="Hongoh Y."/>
        </authorList>
    </citation>
    <scope>NUCLEOTIDE SEQUENCE [LARGE SCALE GENOMIC DNA]</scope>
    <source>
        <strain evidence="2 9">S03</strain>
        <strain evidence="3 10">S09_30</strain>
        <strain evidence="4 11">S34</strain>
        <strain evidence="5 7">S42</strain>
        <strain evidence="6 8">S47</strain>
    </source>
</reference>
<evidence type="ECO:0000313" key="4">
    <source>
        <dbReference type="EMBL" id="GFP29135.1"/>
    </source>
</evidence>
<dbReference type="InterPro" id="IPR010093">
    <property type="entry name" value="SinI_DNA-bd"/>
</dbReference>
<evidence type="ECO:0000313" key="11">
    <source>
        <dbReference type="Proteomes" id="UP000588083"/>
    </source>
</evidence>